<reference evidence="2" key="1">
    <citation type="submission" date="2019-07" db="EMBL/GenBank/DDBJ databases">
        <authorList>
            <person name="Dittberner H."/>
        </authorList>
    </citation>
    <scope>NUCLEOTIDE SEQUENCE [LARGE SCALE GENOMIC DNA]</scope>
</reference>
<name>A0A565CN56_9BRAS</name>
<organism evidence="2 3">
    <name type="scientific">Arabis nemorensis</name>
    <dbReference type="NCBI Taxonomy" id="586526"/>
    <lineage>
        <taxon>Eukaryota</taxon>
        <taxon>Viridiplantae</taxon>
        <taxon>Streptophyta</taxon>
        <taxon>Embryophyta</taxon>
        <taxon>Tracheophyta</taxon>
        <taxon>Spermatophyta</taxon>
        <taxon>Magnoliopsida</taxon>
        <taxon>eudicotyledons</taxon>
        <taxon>Gunneridae</taxon>
        <taxon>Pentapetalae</taxon>
        <taxon>rosids</taxon>
        <taxon>malvids</taxon>
        <taxon>Brassicales</taxon>
        <taxon>Brassicaceae</taxon>
        <taxon>Arabideae</taxon>
        <taxon>Arabis</taxon>
    </lineage>
</organism>
<evidence type="ECO:0000313" key="2">
    <source>
        <dbReference type="EMBL" id="VVB14981.1"/>
    </source>
</evidence>
<feature type="signal peptide" evidence="1">
    <location>
        <begin position="1"/>
        <end position="22"/>
    </location>
</feature>
<dbReference type="Proteomes" id="UP000489600">
    <property type="component" value="Unassembled WGS sequence"/>
</dbReference>
<proteinExistence type="predicted"/>
<sequence length="95" mass="10783">MLWPTTWKALAALFYTVSPLEGVAIAAREEFWEAFPTLYFAEDVAAEVMIHIGELSTNDDLAFSNAWSNIYRPQCVDLCSLVFKYRTYNTSSLCS</sequence>
<feature type="chain" id="PRO_5021831418" evidence="1">
    <location>
        <begin position="23"/>
        <end position="95"/>
    </location>
</feature>
<accession>A0A565CN56</accession>
<keyword evidence="1" id="KW-0732">Signal</keyword>
<gene>
    <name evidence="2" type="ORF">ANE_LOCUS25425</name>
</gene>
<evidence type="ECO:0000313" key="3">
    <source>
        <dbReference type="Proteomes" id="UP000489600"/>
    </source>
</evidence>
<keyword evidence="3" id="KW-1185">Reference proteome</keyword>
<dbReference type="AlphaFoldDB" id="A0A565CN56"/>
<dbReference type="EMBL" id="CABITT030000008">
    <property type="protein sequence ID" value="VVB14981.1"/>
    <property type="molecule type" value="Genomic_DNA"/>
</dbReference>
<comment type="caution">
    <text evidence="2">The sequence shown here is derived from an EMBL/GenBank/DDBJ whole genome shotgun (WGS) entry which is preliminary data.</text>
</comment>
<evidence type="ECO:0000256" key="1">
    <source>
        <dbReference type="SAM" id="SignalP"/>
    </source>
</evidence>
<protein>
    <submittedName>
        <fullName evidence="2">Uncharacterized protein</fullName>
    </submittedName>
</protein>